<evidence type="ECO:0000256" key="1">
    <source>
        <dbReference type="PROSITE-ProRule" id="PRU00169"/>
    </source>
</evidence>
<sequence length="244" mass="28295">MLTCIIIDDEQHALDLLKEYISQVPYLDLKESFDKPLEALHYINQNSADLIFVDIQMPQLSGLEFIKLTNRQTRIIITSAFREYALEGFEHEVVDYLLKPISFDRFLKAVQKAMNQVAFDDDDKKGDKQGDFIVVKTDAKNKLLKIDLKEICYIEGLKNYVAIYTDQQKVITLLNMKDIEDTLPKDQFIRVHKSYIIAIEKVKSIDGNQIFLKNIKEGILLSDTYKTAFLNILKQNLIGNKRKI</sequence>
<dbReference type="RefSeq" id="WP_157307229.1">
    <property type="nucleotide sequence ID" value="NZ_WRXN01000006.1"/>
</dbReference>
<dbReference type="SMART" id="SM00448">
    <property type="entry name" value="REC"/>
    <property type="match status" value="1"/>
</dbReference>
<feature type="domain" description="Response regulatory" evidence="2">
    <location>
        <begin position="3"/>
        <end position="114"/>
    </location>
</feature>
<evidence type="ECO:0000259" key="3">
    <source>
        <dbReference type="PROSITE" id="PS50930"/>
    </source>
</evidence>
<feature type="domain" description="HTH LytTR-type" evidence="3">
    <location>
        <begin position="140"/>
        <end position="206"/>
    </location>
</feature>
<dbReference type="Proteomes" id="UP000461730">
    <property type="component" value="Unassembled WGS sequence"/>
</dbReference>
<dbReference type="PANTHER" id="PTHR37299">
    <property type="entry name" value="TRANSCRIPTIONAL REGULATOR-RELATED"/>
    <property type="match status" value="1"/>
</dbReference>
<evidence type="ECO:0000313" key="4">
    <source>
        <dbReference type="EMBL" id="MVT09791.1"/>
    </source>
</evidence>
<dbReference type="PROSITE" id="PS50110">
    <property type="entry name" value="RESPONSE_REGULATORY"/>
    <property type="match status" value="1"/>
</dbReference>
<dbReference type="InterPro" id="IPR001789">
    <property type="entry name" value="Sig_transdc_resp-reg_receiver"/>
</dbReference>
<dbReference type="SUPFAM" id="SSF52172">
    <property type="entry name" value="CheY-like"/>
    <property type="match status" value="1"/>
</dbReference>
<dbReference type="InterPro" id="IPR046947">
    <property type="entry name" value="LytR-like"/>
</dbReference>
<keyword evidence="1" id="KW-0597">Phosphoprotein</keyword>
<dbReference type="GO" id="GO:0000156">
    <property type="term" value="F:phosphorelay response regulator activity"/>
    <property type="evidence" value="ECO:0007669"/>
    <property type="project" value="InterPro"/>
</dbReference>
<evidence type="ECO:0000313" key="5">
    <source>
        <dbReference type="Proteomes" id="UP000461730"/>
    </source>
</evidence>
<accession>A0A7K1U602</accession>
<reference evidence="4 5" key="1">
    <citation type="submission" date="2019-12" db="EMBL/GenBank/DDBJ databases">
        <title>Chitinophaga sp. strain ysch24 (GDMCC 1.1355), whole genome shotgun sequence.</title>
        <authorList>
            <person name="Zhang X."/>
        </authorList>
    </citation>
    <scope>NUCLEOTIDE SEQUENCE [LARGE SCALE GENOMIC DNA]</scope>
    <source>
        <strain evidence="5">ysch24</strain>
    </source>
</reference>
<evidence type="ECO:0000259" key="2">
    <source>
        <dbReference type="PROSITE" id="PS50110"/>
    </source>
</evidence>
<dbReference type="Gene3D" id="2.40.50.1020">
    <property type="entry name" value="LytTr DNA-binding domain"/>
    <property type="match status" value="1"/>
</dbReference>
<name>A0A7K1U602_9BACT</name>
<dbReference type="EMBL" id="WRXN01000006">
    <property type="protein sequence ID" value="MVT09791.1"/>
    <property type="molecule type" value="Genomic_DNA"/>
</dbReference>
<dbReference type="InterPro" id="IPR007492">
    <property type="entry name" value="LytTR_DNA-bd_dom"/>
</dbReference>
<organism evidence="4 5">
    <name type="scientific">Chitinophaga tropicalis</name>
    <dbReference type="NCBI Taxonomy" id="2683588"/>
    <lineage>
        <taxon>Bacteria</taxon>
        <taxon>Pseudomonadati</taxon>
        <taxon>Bacteroidota</taxon>
        <taxon>Chitinophagia</taxon>
        <taxon>Chitinophagales</taxon>
        <taxon>Chitinophagaceae</taxon>
        <taxon>Chitinophaga</taxon>
    </lineage>
</organism>
<dbReference type="GO" id="GO:0003677">
    <property type="term" value="F:DNA binding"/>
    <property type="evidence" value="ECO:0007669"/>
    <property type="project" value="InterPro"/>
</dbReference>
<keyword evidence="5" id="KW-1185">Reference proteome</keyword>
<dbReference type="Pfam" id="PF04397">
    <property type="entry name" value="LytTR"/>
    <property type="match status" value="1"/>
</dbReference>
<dbReference type="Gene3D" id="3.40.50.2300">
    <property type="match status" value="1"/>
</dbReference>
<proteinExistence type="predicted"/>
<dbReference type="AlphaFoldDB" id="A0A7K1U602"/>
<feature type="modified residue" description="4-aspartylphosphate" evidence="1">
    <location>
        <position position="54"/>
    </location>
</feature>
<comment type="caution">
    <text evidence="4">The sequence shown here is derived from an EMBL/GenBank/DDBJ whole genome shotgun (WGS) entry which is preliminary data.</text>
</comment>
<dbReference type="SMART" id="SM00850">
    <property type="entry name" value="LytTR"/>
    <property type="match status" value="1"/>
</dbReference>
<dbReference type="PANTHER" id="PTHR37299:SF1">
    <property type="entry name" value="STAGE 0 SPORULATION PROTEIN A HOMOLOG"/>
    <property type="match status" value="1"/>
</dbReference>
<protein>
    <submittedName>
        <fullName evidence="4">Response regulator</fullName>
    </submittedName>
</protein>
<dbReference type="PROSITE" id="PS50930">
    <property type="entry name" value="HTH_LYTTR"/>
    <property type="match status" value="1"/>
</dbReference>
<dbReference type="InterPro" id="IPR011006">
    <property type="entry name" value="CheY-like_superfamily"/>
</dbReference>
<dbReference type="Pfam" id="PF00072">
    <property type="entry name" value="Response_reg"/>
    <property type="match status" value="1"/>
</dbReference>
<gene>
    <name evidence="4" type="ORF">GO493_16085</name>
</gene>